<name>A0A9P5X4R4_9AGAR</name>
<evidence type="ECO:0000256" key="1">
    <source>
        <dbReference type="SAM" id="Phobius"/>
    </source>
</evidence>
<feature type="non-terminal residue" evidence="3">
    <location>
        <position position="100"/>
    </location>
</feature>
<dbReference type="PANTHER" id="PTHR40465:SF1">
    <property type="entry name" value="DUF6534 DOMAIN-CONTAINING PROTEIN"/>
    <property type="match status" value="1"/>
</dbReference>
<accession>A0A9P5X4R4</accession>
<sequence>YLCGVQLFDATSALCDIIIAISMCCCLPKLDSGIQPSTHAVMRRLVRLVIGTGSLTATVAIVDQVLYQTFMHKGYFLAPAFIIAKLYSNSMMVLFNSRLE</sequence>
<dbReference type="OrthoDB" id="2953893at2759"/>
<dbReference type="Proteomes" id="UP000807342">
    <property type="component" value="Unassembled WGS sequence"/>
</dbReference>
<dbReference type="EMBL" id="MU151346">
    <property type="protein sequence ID" value="KAF9444813.1"/>
    <property type="molecule type" value="Genomic_DNA"/>
</dbReference>
<dbReference type="AlphaFoldDB" id="A0A9P5X4R4"/>
<evidence type="ECO:0000313" key="4">
    <source>
        <dbReference type="Proteomes" id="UP000807342"/>
    </source>
</evidence>
<evidence type="ECO:0000259" key="2">
    <source>
        <dbReference type="Pfam" id="PF20152"/>
    </source>
</evidence>
<keyword evidence="1" id="KW-0812">Transmembrane</keyword>
<feature type="non-terminal residue" evidence="3">
    <location>
        <position position="1"/>
    </location>
</feature>
<reference evidence="3" key="1">
    <citation type="submission" date="2020-11" db="EMBL/GenBank/DDBJ databases">
        <authorList>
            <consortium name="DOE Joint Genome Institute"/>
            <person name="Ahrendt S."/>
            <person name="Riley R."/>
            <person name="Andreopoulos W."/>
            <person name="Labutti K."/>
            <person name="Pangilinan J."/>
            <person name="Ruiz-Duenas F.J."/>
            <person name="Barrasa J.M."/>
            <person name="Sanchez-Garcia M."/>
            <person name="Camarero S."/>
            <person name="Miyauchi S."/>
            <person name="Serrano A."/>
            <person name="Linde D."/>
            <person name="Babiker R."/>
            <person name="Drula E."/>
            <person name="Ayuso-Fernandez I."/>
            <person name="Pacheco R."/>
            <person name="Padilla G."/>
            <person name="Ferreira P."/>
            <person name="Barriuso J."/>
            <person name="Kellner H."/>
            <person name="Castanera R."/>
            <person name="Alfaro M."/>
            <person name="Ramirez L."/>
            <person name="Pisabarro A.G."/>
            <person name="Kuo A."/>
            <person name="Tritt A."/>
            <person name="Lipzen A."/>
            <person name="He G."/>
            <person name="Yan M."/>
            <person name="Ng V."/>
            <person name="Cullen D."/>
            <person name="Martin F."/>
            <person name="Rosso M.-N."/>
            <person name="Henrissat B."/>
            <person name="Hibbett D."/>
            <person name="Martinez A.T."/>
            <person name="Grigoriev I.V."/>
        </authorList>
    </citation>
    <scope>NUCLEOTIDE SEQUENCE</scope>
    <source>
        <strain evidence="3">MF-IS2</strain>
    </source>
</reference>
<dbReference type="PANTHER" id="PTHR40465">
    <property type="entry name" value="CHROMOSOME 1, WHOLE GENOME SHOTGUN SEQUENCE"/>
    <property type="match status" value="1"/>
</dbReference>
<proteinExistence type="predicted"/>
<protein>
    <recommendedName>
        <fullName evidence="2">DUF6534 domain-containing protein</fullName>
    </recommendedName>
</protein>
<feature type="domain" description="DUF6534" evidence="2">
    <location>
        <begin position="12"/>
        <end position="98"/>
    </location>
</feature>
<evidence type="ECO:0000313" key="3">
    <source>
        <dbReference type="EMBL" id="KAF9444813.1"/>
    </source>
</evidence>
<keyword evidence="4" id="KW-1185">Reference proteome</keyword>
<comment type="caution">
    <text evidence="3">The sequence shown here is derived from an EMBL/GenBank/DDBJ whole genome shotgun (WGS) entry which is preliminary data.</text>
</comment>
<keyword evidence="1" id="KW-0472">Membrane</keyword>
<dbReference type="Pfam" id="PF20152">
    <property type="entry name" value="DUF6534"/>
    <property type="match status" value="1"/>
</dbReference>
<feature type="transmembrane region" description="Helical" evidence="1">
    <location>
        <begin position="45"/>
        <end position="62"/>
    </location>
</feature>
<keyword evidence="1" id="KW-1133">Transmembrane helix</keyword>
<feature type="transmembrane region" description="Helical" evidence="1">
    <location>
        <begin position="74"/>
        <end position="95"/>
    </location>
</feature>
<organism evidence="3 4">
    <name type="scientific">Macrolepiota fuliginosa MF-IS2</name>
    <dbReference type="NCBI Taxonomy" id="1400762"/>
    <lineage>
        <taxon>Eukaryota</taxon>
        <taxon>Fungi</taxon>
        <taxon>Dikarya</taxon>
        <taxon>Basidiomycota</taxon>
        <taxon>Agaricomycotina</taxon>
        <taxon>Agaricomycetes</taxon>
        <taxon>Agaricomycetidae</taxon>
        <taxon>Agaricales</taxon>
        <taxon>Agaricineae</taxon>
        <taxon>Agaricaceae</taxon>
        <taxon>Macrolepiota</taxon>
    </lineage>
</organism>
<dbReference type="InterPro" id="IPR045339">
    <property type="entry name" value="DUF6534"/>
</dbReference>
<gene>
    <name evidence="3" type="ORF">P691DRAFT_645290</name>
</gene>